<sequence length="384" mass="44175">MSNKTKEPLAFVTGVDDKCVFIWSSEYPLEELRFPVKLGAQRPELGQKVQYVCTKSPHEVQYGGILKKIENPSPIIILRDCEFVVETYVAFPSPGSNYCLRELAMAEDYHIRFYCHSVEMGTVVSFRDWDYNWEKVYQVHLKRFPKHCDWMVPRVSTMWRICNMQEVKDSAKTAQISSQMPWNNNFDDDSFPMRSLSILDADQNLPNFLTQSTSQMAFSEDPLIKIEENNPRADASTHNLPTNEKLLPQNNQFASNVLKAQTDWHSQTERQQQHELTSSFNDFADLLPNTKTNDVVPDFGMTQMRKLQPNHFNEPKILNNVSQLNQTAVSQVSNNSKQFHELGMYVAKLLSKTPQNRIGEAIRLKGQIFSICTSKQIDLMSGSM</sequence>
<gene>
    <name evidence="1" type="ORF">niasHS_003348</name>
</gene>
<keyword evidence="2" id="KW-1185">Reference proteome</keyword>
<dbReference type="AlphaFoldDB" id="A0ABD2KG94"/>
<name>A0ABD2KG94_HETSC</name>
<comment type="caution">
    <text evidence="1">The sequence shown here is derived from an EMBL/GenBank/DDBJ whole genome shotgun (WGS) entry which is preliminary data.</text>
</comment>
<evidence type="ECO:0000313" key="2">
    <source>
        <dbReference type="Proteomes" id="UP001620645"/>
    </source>
</evidence>
<organism evidence="1 2">
    <name type="scientific">Heterodera schachtii</name>
    <name type="common">Sugarbeet cyst nematode worm</name>
    <name type="synonym">Tylenchus schachtii</name>
    <dbReference type="NCBI Taxonomy" id="97005"/>
    <lineage>
        <taxon>Eukaryota</taxon>
        <taxon>Metazoa</taxon>
        <taxon>Ecdysozoa</taxon>
        <taxon>Nematoda</taxon>
        <taxon>Chromadorea</taxon>
        <taxon>Rhabditida</taxon>
        <taxon>Tylenchina</taxon>
        <taxon>Tylenchomorpha</taxon>
        <taxon>Tylenchoidea</taxon>
        <taxon>Heteroderidae</taxon>
        <taxon>Heteroderinae</taxon>
        <taxon>Heterodera</taxon>
    </lineage>
</organism>
<evidence type="ECO:0000313" key="1">
    <source>
        <dbReference type="EMBL" id="KAL3101939.1"/>
    </source>
</evidence>
<protein>
    <submittedName>
        <fullName evidence="1">Uncharacterized protein</fullName>
    </submittedName>
</protein>
<dbReference type="EMBL" id="JBICCN010000026">
    <property type="protein sequence ID" value="KAL3101939.1"/>
    <property type="molecule type" value="Genomic_DNA"/>
</dbReference>
<dbReference type="Proteomes" id="UP001620645">
    <property type="component" value="Unassembled WGS sequence"/>
</dbReference>
<proteinExistence type="predicted"/>
<accession>A0ABD2KG94</accession>
<reference evidence="1 2" key="1">
    <citation type="submission" date="2024-10" db="EMBL/GenBank/DDBJ databases">
        <authorList>
            <person name="Kim D."/>
        </authorList>
    </citation>
    <scope>NUCLEOTIDE SEQUENCE [LARGE SCALE GENOMIC DNA]</scope>
    <source>
        <strain evidence="1">Taebaek</strain>
    </source>
</reference>